<organism evidence="2 3">
    <name type="scientific">Agrobacterium larrymoorei</name>
    <dbReference type="NCBI Taxonomy" id="160699"/>
    <lineage>
        <taxon>Bacteria</taxon>
        <taxon>Pseudomonadati</taxon>
        <taxon>Pseudomonadota</taxon>
        <taxon>Alphaproteobacteria</taxon>
        <taxon>Hyphomicrobiales</taxon>
        <taxon>Rhizobiaceae</taxon>
        <taxon>Rhizobium/Agrobacterium group</taxon>
        <taxon>Agrobacterium</taxon>
    </lineage>
</organism>
<keyword evidence="3" id="KW-1185">Reference proteome</keyword>
<accession>A0ABX8T983</accession>
<feature type="transmembrane region" description="Helical" evidence="1">
    <location>
        <begin position="70"/>
        <end position="93"/>
    </location>
</feature>
<proteinExistence type="predicted"/>
<gene>
    <name evidence="2" type="ORF">J5285_14830</name>
</gene>
<protein>
    <recommendedName>
        <fullName evidence="4">DUF2628 domain-containing protein</fullName>
    </recommendedName>
</protein>
<dbReference type="EMBL" id="CP072168">
    <property type="protein sequence ID" value="QYA08704.1"/>
    <property type="molecule type" value="Genomic_DNA"/>
</dbReference>
<evidence type="ECO:0000256" key="1">
    <source>
        <dbReference type="SAM" id="Phobius"/>
    </source>
</evidence>
<dbReference type="Proteomes" id="UP000826513">
    <property type="component" value="Chromosome 2"/>
</dbReference>
<dbReference type="RefSeq" id="WP_219276061.1">
    <property type="nucleotide sequence ID" value="NZ_CP072168.1"/>
</dbReference>
<keyword evidence="1" id="KW-1133">Transmembrane helix</keyword>
<evidence type="ECO:0000313" key="2">
    <source>
        <dbReference type="EMBL" id="QYA08704.1"/>
    </source>
</evidence>
<reference evidence="2 3" key="1">
    <citation type="submission" date="2021-03" db="EMBL/GenBank/DDBJ databases">
        <title>Rapid diversification of plasmids in a genus of pathogenic and nitrogen fixing bacteria.</title>
        <authorList>
            <person name="Weisberg A.J."/>
            <person name="Miller M."/>
            <person name="Ream W."/>
            <person name="Grunwald N.J."/>
            <person name="Chang J.H."/>
        </authorList>
    </citation>
    <scope>NUCLEOTIDE SEQUENCE [LARGE SCALE GENOMIC DNA]</scope>
    <source>
        <strain evidence="2 3">AF3.44</strain>
    </source>
</reference>
<evidence type="ECO:0008006" key="4">
    <source>
        <dbReference type="Google" id="ProtNLM"/>
    </source>
</evidence>
<feature type="transmembrane region" description="Helical" evidence="1">
    <location>
        <begin position="130"/>
        <end position="148"/>
    </location>
</feature>
<feature type="transmembrane region" description="Helical" evidence="1">
    <location>
        <begin position="105"/>
        <end position="124"/>
    </location>
</feature>
<sequence>MTELNQIANCHQSRASETYPLLKPEPRAVYHVELGRDGRERASSVQTIRQTAALAQNGWPPSIFAFNKSIWFIGFANFGARFVGSFYLLVLAATTLCGLRWNAMFSYLLALGCTIIITLVLACTRFSEETMWYAQIGVLLSHSLLVGLKKYLDRPALNTQPSRRRAAGEDRRESFFTTFGV</sequence>
<name>A0ABX8T983_9HYPH</name>
<keyword evidence="1" id="KW-0812">Transmembrane</keyword>
<keyword evidence="1" id="KW-0472">Membrane</keyword>
<evidence type="ECO:0000313" key="3">
    <source>
        <dbReference type="Proteomes" id="UP000826513"/>
    </source>
</evidence>